<organism evidence="5 6">
    <name type="scientific">Trametes cubensis</name>
    <dbReference type="NCBI Taxonomy" id="1111947"/>
    <lineage>
        <taxon>Eukaryota</taxon>
        <taxon>Fungi</taxon>
        <taxon>Dikarya</taxon>
        <taxon>Basidiomycota</taxon>
        <taxon>Agaricomycotina</taxon>
        <taxon>Agaricomycetes</taxon>
        <taxon>Polyporales</taxon>
        <taxon>Polyporaceae</taxon>
        <taxon>Trametes</taxon>
    </lineage>
</organism>
<gene>
    <name evidence="5" type="ORF">ONZ51_g10033</name>
</gene>
<proteinExistence type="inferred from homology"/>
<comment type="caution">
    <text evidence="5">The sequence shown here is derived from an EMBL/GenBank/DDBJ whole genome shotgun (WGS) entry which is preliminary data.</text>
</comment>
<keyword evidence="6" id="KW-1185">Reference proteome</keyword>
<comment type="similarity">
    <text evidence="1 3">Belongs to the type-B carboxylesterase/lipase family.</text>
</comment>
<dbReference type="InterPro" id="IPR019819">
    <property type="entry name" value="Carboxylesterase_B_CS"/>
</dbReference>
<dbReference type="InterPro" id="IPR019826">
    <property type="entry name" value="Carboxylesterase_B_AS"/>
</dbReference>
<dbReference type="Proteomes" id="UP001215151">
    <property type="component" value="Unassembled WGS sequence"/>
</dbReference>
<evidence type="ECO:0000256" key="2">
    <source>
        <dbReference type="ARBA" id="ARBA00022801"/>
    </source>
</evidence>
<dbReference type="EC" id="3.1.1.-" evidence="3"/>
<evidence type="ECO:0000313" key="6">
    <source>
        <dbReference type="Proteomes" id="UP001215151"/>
    </source>
</evidence>
<dbReference type="InterPro" id="IPR029058">
    <property type="entry name" value="AB_hydrolase_fold"/>
</dbReference>
<dbReference type="InterPro" id="IPR050309">
    <property type="entry name" value="Type-B_Carboxylest/Lipase"/>
</dbReference>
<name>A0AAD7TK97_9APHY</name>
<dbReference type="AlphaFoldDB" id="A0AAD7TK97"/>
<keyword evidence="2 3" id="KW-0378">Hydrolase</keyword>
<evidence type="ECO:0000313" key="5">
    <source>
        <dbReference type="EMBL" id="KAJ8463771.1"/>
    </source>
</evidence>
<dbReference type="GO" id="GO:0016787">
    <property type="term" value="F:hydrolase activity"/>
    <property type="evidence" value="ECO:0007669"/>
    <property type="project" value="UniProtKB-KW"/>
</dbReference>
<sequence length="544" mass="58787">MNVLWKYVPFVATLLYDTANASSGTVLLDDATVVGTSSGGVTQYLGIPFAQPPVGKLRLQLPQPITSYTGTINATTYGYQCMQQDLVPPTIPDDLPEAIHNFLASMGIPSIPQSEDCLTVNVIVPTGTEPGADLPVAAWIYGGAYQVGSNSALPGEVVVNRSIALGQPIVYVAMNYRVSAFGFLGGREIEEAGVGNLGLQDQREALRWIQKYITAFGGDPKKVTLWGESAGSQSVAFHMVTNGGDNEGLFRAGFMESGAVKAATSITTLQPTFDFIASEVGCTPGSAGVLDCIRDVSTDALKAAMDKTPTIFSYGGLNTPWFPGVDGVFLTEDPTRLVLEGKVADIPFVLGDCEDEGTLFALPSLNVTTDGELFQFLKENFLSKAPDSAISRVLELYPADPAAGSPFGTGDAYNFTREYKRIAAFQGDFVFEGMRRFFLKERAHKQRAWTFLFEKNKVEGLGAVHSSDLGDVYGNGSLTDLLIRFVNTLDPNAPDADVFWPTYTPESPKMLALVDGETPLRLIEDTFRAEAMDYLNYLSMTYPQ</sequence>
<feature type="domain" description="Carboxylesterase type B" evidence="4">
    <location>
        <begin position="33"/>
        <end position="517"/>
    </location>
</feature>
<dbReference type="PROSITE" id="PS00122">
    <property type="entry name" value="CARBOXYLESTERASE_B_1"/>
    <property type="match status" value="1"/>
</dbReference>
<dbReference type="SUPFAM" id="SSF53474">
    <property type="entry name" value="alpha/beta-Hydrolases"/>
    <property type="match status" value="1"/>
</dbReference>
<evidence type="ECO:0000259" key="4">
    <source>
        <dbReference type="Pfam" id="PF00135"/>
    </source>
</evidence>
<dbReference type="EMBL" id="JAPEVG010000373">
    <property type="protein sequence ID" value="KAJ8463771.1"/>
    <property type="molecule type" value="Genomic_DNA"/>
</dbReference>
<dbReference type="PROSITE" id="PS00941">
    <property type="entry name" value="CARBOXYLESTERASE_B_2"/>
    <property type="match status" value="1"/>
</dbReference>
<reference evidence="5" key="1">
    <citation type="submission" date="2022-11" db="EMBL/GenBank/DDBJ databases">
        <title>Genome Sequence of Cubamyces cubensis.</title>
        <authorList>
            <person name="Buettner E."/>
        </authorList>
    </citation>
    <scope>NUCLEOTIDE SEQUENCE</scope>
    <source>
        <strain evidence="5">MPL-01</strain>
    </source>
</reference>
<accession>A0AAD7TK97</accession>
<evidence type="ECO:0000256" key="3">
    <source>
        <dbReference type="RuleBase" id="RU361235"/>
    </source>
</evidence>
<dbReference type="Gene3D" id="3.40.50.1820">
    <property type="entry name" value="alpha/beta hydrolase"/>
    <property type="match status" value="1"/>
</dbReference>
<protein>
    <recommendedName>
        <fullName evidence="3">Carboxylic ester hydrolase</fullName>
        <ecNumber evidence="3">3.1.1.-</ecNumber>
    </recommendedName>
</protein>
<dbReference type="PANTHER" id="PTHR11559">
    <property type="entry name" value="CARBOXYLESTERASE"/>
    <property type="match status" value="1"/>
</dbReference>
<evidence type="ECO:0000256" key="1">
    <source>
        <dbReference type="ARBA" id="ARBA00005964"/>
    </source>
</evidence>
<dbReference type="Pfam" id="PF00135">
    <property type="entry name" value="COesterase"/>
    <property type="match status" value="1"/>
</dbReference>
<dbReference type="InterPro" id="IPR002018">
    <property type="entry name" value="CarbesteraseB"/>
</dbReference>